<evidence type="ECO:0000256" key="1">
    <source>
        <dbReference type="PROSITE-ProRule" id="PRU00047"/>
    </source>
</evidence>
<protein>
    <recommendedName>
        <fullName evidence="3">CCHC-type domain-containing protein</fullName>
    </recommendedName>
</protein>
<dbReference type="GO" id="GO:0008270">
    <property type="term" value="F:zinc ion binding"/>
    <property type="evidence" value="ECO:0007669"/>
    <property type="project" value="UniProtKB-KW"/>
</dbReference>
<dbReference type="GO" id="GO:0003676">
    <property type="term" value="F:nucleic acid binding"/>
    <property type="evidence" value="ECO:0007669"/>
    <property type="project" value="InterPro"/>
</dbReference>
<evidence type="ECO:0000313" key="4">
    <source>
        <dbReference type="Ensembl" id="ENSGACP00000024105.1"/>
    </source>
</evidence>
<dbReference type="InterPro" id="IPR036875">
    <property type="entry name" value="Znf_CCHC_sf"/>
</dbReference>
<sequence length="172" mass="19248">NGVEVNDHFFPVLPLARSAVKITVSSVPPFVRDEVLTRELSRYGKVFSRVTKVSSGCKSPLLRHVVSHRRQLRMTLNNSSRELNVVFRVDVDGFDYVVYASTDDFRCFNCGKEGHQSKVCPERTGSHKDQNQLGTERGRGRHRGQNQGGRKDERGQLGSSNHQEHGGDKTGA</sequence>
<dbReference type="SMART" id="SM00343">
    <property type="entry name" value="ZnF_C2HC"/>
    <property type="match status" value="1"/>
</dbReference>
<dbReference type="Gene3D" id="4.10.60.10">
    <property type="entry name" value="Zinc finger, CCHC-type"/>
    <property type="match status" value="1"/>
</dbReference>
<reference evidence="4" key="2">
    <citation type="submission" date="2024-04" db="UniProtKB">
        <authorList>
            <consortium name="Ensembl"/>
        </authorList>
    </citation>
    <scope>IDENTIFICATION</scope>
</reference>
<evidence type="ECO:0000259" key="3">
    <source>
        <dbReference type="PROSITE" id="PS50158"/>
    </source>
</evidence>
<organism evidence="4">
    <name type="scientific">Gasterosteus aculeatus</name>
    <name type="common">Three-spined stickleback</name>
    <dbReference type="NCBI Taxonomy" id="69293"/>
    <lineage>
        <taxon>Eukaryota</taxon>
        <taxon>Metazoa</taxon>
        <taxon>Chordata</taxon>
        <taxon>Craniata</taxon>
        <taxon>Vertebrata</taxon>
        <taxon>Euteleostomi</taxon>
        <taxon>Actinopterygii</taxon>
        <taxon>Neopterygii</taxon>
        <taxon>Teleostei</taxon>
        <taxon>Neoteleostei</taxon>
        <taxon>Acanthomorphata</taxon>
        <taxon>Eupercaria</taxon>
        <taxon>Perciformes</taxon>
        <taxon>Cottioidei</taxon>
        <taxon>Gasterosteales</taxon>
        <taxon>Gasterosteidae</taxon>
        <taxon>Gasterosteus</taxon>
    </lineage>
</organism>
<dbReference type="AlphaFoldDB" id="G3Q2K6"/>
<reference evidence="4" key="1">
    <citation type="submission" date="2006-01" db="EMBL/GenBank/DDBJ databases">
        <authorList>
            <person name="Lindblad-Toh K."/>
            <person name="Mauceli E."/>
            <person name="Grabherr M."/>
            <person name="Chang J.L."/>
            <person name="Lander E.S."/>
        </authorList>
    </citation>
    <scope>NUCLEOTIDE SEQUENCE [LARGE SCALE GENOMIC DNA]</scope>
</reference>
<feature type="compositionally biased region" description="Basic and acidic residues" evidence="2">
    <location>
        <begin position="162"/>
        <end position="172"/>
    </location>
</feature>
<keyword evidence="1" id="KW-0479">Metal-binding</keyword>
<dbReference type="SUPFAM" id="SSF57756">
    <property type="entry name" value="Retrovirus zinc finger-like domains"/>
    <property type="match status" value="1"/>
</dbReference>
<accession>G3Q2K6</accession>
<dbReference type="Ensembl" id="ENSGACT00000024152.1">
    <property type="protein sequence ID" value="ENSGACP00000024105.1"/>
    <property type="gene ID" value="ENSGACG00000018234.1"/>
</dbReference>
<feature type="compositionally biased region" description="Basic and acidic residues" evidence="2">
    <location>
        <begin position="117"/>
        <end position="130"/>
    </location>
</feature>
<dbReference type="Pfam" id="PF00098">
    <property type="entry name" value="zf-CCHC"/>
    <property type="match status" value="1"/>
</dbReference>
<dbReference type="PROSITE" id="PS50158">
    <property type="entry name" value="ZF_CCHC"/>
    <property type="match status" value="1"/>
</dbReference>
<feature type="region of interest" description="Disordered" evidence="2">
    <location>
        <begin position="117"/>
        <end position="172"/>
    </location>
</feature>
<name>G3Q2K6_GASAC</name>
<dbReference type="STRING" id="69293.ENSGACP00000024105"/>
<dbReference type="InterPro" id="IPR001878">
    <property type="entry name" value="Znf_CCHC"/>
</dbReference>
<proteinExistence type="predicted"/>
<dbReference type="InParanoid" id="G3Q2K6"/>
<evidence type="ECO:0000256" key="2">
    <source>
        <dbReference type="SAM" id="MobiDB-lite"/>
    </source>
</evidence>
<keyword evidence="1" id="KW-0863">Zinc-finger</keyword>
<feature type="domain" description="CCHC-type" evidence="3">
    <location>
        <begin position="106"/>
        <end position="122"/>
    </location>
</feature>
<dbReference type="OMA" id="MIFITTD"/>
<keyword evidence="1" id="KW-0862">Zinc</keyword>